<keyword evidence="2" id="KW-0812">Transmembrane</keyword>
<feature type="transmembrane region" description="Helical" evidence="2">
    <location>
        <begin position="129"/>
        <end position="148"/>
    </location>
</feature>
<dbReference type="EMBL" id="ML734957">
    <property type="protein sequence ID" value="KAB8207314.1"/>
    <property type="molecule type" value="Genomic_DNA"/>
</dbReference>
<feature type="transmembrane region" description="Helical" evidence="2">
    <location>
        <begin position="6"/>
        <end position="24"/>
    </location>
</feature>
<dbReference type="SUPFAM" id="SSF52540">
    <property type="entry name" value="P-loop containing nucleoside triphosphate hydrolases"/>
    <property type="match status" value="1"/>
</dbReference>
<evidence type="ECO:0000313" key="4">
    <source>
        <dbReference type="EMBL" id="KAB8207314.1"/>
    </source>
</evidence>
<feature type="transmembrane region" description="Helical" evidence="2">
    <location>
        <begin position="160"/>
        <end position="178"/>
    </location>
</feature>
<dbReference type="VEuPathDB" id="FungiDB:BDV34DRAFT_223557"/>
<evidence type="ECO:0000313" key="5">
    <source>
        <dbReference type="Proteomes" id="UP000326532"/>
    </source>
</evidence>
<dbReference type="PANTHER" id="PTHR43394:SF1">
    <property type="entry name" value="ATP-BINDING CASSETTE SUB-FAMILY B MEMBER 10, MITOCHONDRIAL"/>
    <property type="match status" value="1"/>
</dbReference>
<keyword evidence="2" id="KW-1133">Transmembrane helix</keyword>
<dbReference type="Gene3D" id="3.40.50.300">
    <property type="entry name" value="P-loop containing nucleotide triphosphate hydrolases"/>
    <property type="match status" value="1"/>
</dbReference>
<dbReference type="AlphaFoldDB" id="A0A5N6DQZ4"/>
<feature type="domain" description="ABC transporter" evidence="3">
    <location>
        <begin position="110"/>
        <end position="396"/>
    </location>
</feature>
<sequence>MEHVRLVSTGTGFLIVLILSVYSFQHILSWGIRWITTSYRSLLHVYEDQDGDATQQAIEQAAKWTLRLAILVIAAAGMVILGLRIGLAVPHMEYPANVAYWMEFGVWICVLVQSIALNVPSSSTDHFAISWRIGASSLVALLICLAQSYADPKSGHVGKVYITLGGAQVAIGVTIGLLSSMMPRRPDVFHNGILVDRQFTTSLLSRVSCSWVEPVLRKSEHSKHLAIDSKAQFVSQLGLMVVNTSILWPFLALSDDDHYPALFSQLWSTNILVADPEAAGSPRLRANSGMLWVPVRGLGLSVMGSATLRAIIRRPKILVMDEPISSVDGSTDDLIQRSLRLALGQYQTTFLVIAHRLKTIADSDMVLVMDDGMIVESGSPKELLHRDQSCFWSMVYQDPEREMLENIILNGVK</sequence>
<dbReference type="GO" id="GO:0090374">
    <property type="term" value="P:oligopeptide export from mitochondrion"/>
    <property type="evidence" value="ECO:0007669"/>
    <property type="project" value="TreeGrafter"/>
</dbReference>
<dbReference type="Proteomes" id="UP000326532">
    <property type="component" value="Unassembled WGS sequence"/>
</dbReference>
<dbReference type="GO" id="GO:0016887">
    <property type="term" value="F:ATP hydrolysis activity"/>
    <property type="evidence" value="ECO:0007669"/>
    <property type="project" value="InterPro"/>
</dbReference>
<gene>
    <name evidence="4" type="ORF">BDV34DRAFT_223557</name>
</gene>
<dbReference type="PROSITE" id="PS50893">
    <property type="entry name" value="ABC_TRANSPORTER_2"/>
    <property type="match status" value="1"/>
</dbReference>
<dbReference type="InterPro" id="IPR027417">
    <property type="entry name" value="P-loop_NTPase"/>
</dbReference>
<reference evidence="4 5" key="1">
    <citation type="submission" date="2019-04" db="EMBL/GenBank/DDBJ databases">
        <title>Fungal friends and foes A comparative genomics study of 23 Aspergillus species from section Flavi.</title>
        <authorList>
            <consortium name="DOE Joint Genome Institute"/>
            <person name="Kjaerbolling I."/>
            <person name="Vesth T.C."/>
            <person name="Frisvad J.C."/>
            <person name="Nybo J.L."/>
            <person name="Theobald S."/>
            <person name="Kildgaard S."/>
            <person name="Petersen T.I."/>
            <person name="Kuo A."/>
            <person name="Sato A."/>
            <person name="Lyhne E.K."/>
            <person name="Kogle M.E."/>
            <person name="Wiebenga A."/>
            <person name="Kun R.S."/>
            <person name="Lubbers R.J."/>
            <person name="Makela M.R."/>
            <person name="Barry K."/>
            <person name="Chovatia M."/>
            <person name="Clum A."/>
            <person name="Daum C."/>
            <person name="Haridas S."/>
            <person name="He G."/>
            <person name="LaButti K."/>
            <person name="Lipzen A."/>
            <person name="Mondo S."/>
            <person name="Pangilinan J."/>
            <person name="Riley R."/>
            <person name="Salamov A."/>
            <person name="Simmons B.A."/>
            <person name="Magnuson J.K."/>
            <person name="Henrissat B."/>
            <person name="Mortensen U.H."/>
            <person name="Larsen T.O."/>
            <person name="De vries R.P."/>
            <person name="Grigoriev I.V."/>
            <person name="Machida M."/>
            <person name="Baker S.E."/>
            <person name="Andersen M.R."/>
        </authorList>
    </citation>
    <scope>NUCLEOTIDE SEQUENCE [LARGE SCALE GENOMIC DNA]</scope>
    <source>
        <strain evidence="4 5">CBS 117618</strain>
    </source>
</reference>
<dbReference type="GO" id="GO:0005743">
    <property type="term" value="C:mitochondrial inner membrane"/>
    <property type="evidence" value="ECO:0007669"/>
    <property type="project" value="TreeGrafter"/>
</dbReference>
<feature type="transmembrane region" description="Helical" evidence="2">
    <location>
        <begin position="291"/>
        <end position="312"/>
    </location>
</feature>
<accession>A0A5N6DQZ4</accession>
<dbReference type="GO" id="GO:0015421">
    <property type="term" value="F:ABC-type oligopeptide transporter activity"/>
    <property type="evidence" value="ECO:0007669"/>
    <property type="project" value="TreeGrafter"/>
</dbReference>
<keyword evidence="2" id="KW-0472">Membrane</keyword>
<evidence type="ECO:0000256" key="2">
    <source>
        <dbReference type="SAM" id="Phobius"/>
    </source>
</evidence>
<evidence type="ECO:0000256" key="1">
    <source>
        <dbReference type="ARBA" id="ARBA00049740"/>
    </source>
</evidence>
<keyword evidence="5" id="KW-1185">Reference proteome</keyword>
<feature type="transmembrane region" description="Helical" evidence="2">
    <location>
        <begin position="233"/>
        <end position="253"/>
    </location>
</feature>
<protein>
    <recommendedName>
        <fullName evidence="1">ABC multidrug transporter MDR2</fullName>
    </recommendedName>
</protein>
<dbReference type="GO" id="GO:0005524">
    <property type="term" value="F:ATP binding"/>
    <property type="evidence" value="ECO:0007669"/>
    <property type="project" value="InterPro"/>
</dbReference>
<dbReference type="InterPro" id="IPR003439">
    <property type="entry name" value="ABC_transporter-like_ATP-bd"/>
</dbReference>
<organism evidence="4 5">
    <name type="scientific">Aspergillus parasiticus</name>
    <dbReference type="NCBI Taxonomy" id="5067"/>
    <lineage>
        <taxon>Eukaryota</taxon>
        <taxon>Fungi</taxon>
        <taxon>Dikarya</taxon>
        <taxon>Ascomycota</taxon>
        <taxon>Pezizomycotina</taxon>
        <taxon>Eurotiomycetes</taxon>
        <taxon>Eurotiomycetidae</taxon>
        <taxon>Eurotiales</taxon>
        <taxon>Aspergillaceae</taxon>
        <taxon>Aspergillus</taxon>
        <taxon>Aspergillus subgen. Circumdati</taxon>
    </lineage>
</organism>
<dbReference type="PANTHER" id="PTHR43394">
    <property type="entry name" value="ATP-DEPENDENT PERMEASE MDL1, MITOCHONDRIAL"/>
    <property type="match status" value="1"/>
</dbReference>
<evidence type="ECO:0000259" key="3">
    <source>
        <dbReference type="PROSITE" id="PS50893"/>
    </source>
</evidence>
<dbReference type="InterPro" id="IPR039421">
    <property type="entry name" value="Type_1_exporter"/>
</dbReference>
<feature type="transmembrane region" description="Helical" evidence="2">
    <location>
        <begin position="68"/>
        <end position="87"/>
    </location>
</feature>
<feature type="transmembrane region" description="Helical" evidence="2">
    <location>
        <begin position="99"/>
        <end position="117"/>
    </location>
</feature>
<name>A0A5N6DQZ4_ASPPA</name>
<proteinExistence type="predicted"/>